<dbReference type="SUPFAM" id="SSF54292">
    <property type="entry name" value="2Fe-2S ferredoxin-like"/>
    <property type="match status" value="1"/>
</dbReference>
<name>A0ABY1PX41_9BACT</name>
<evidence type="ECO:0000256" key="2">
    <source>
        <dbReference type="ARBA" id="ARBA00022630"/>
    </source>
</evidence>
<dbReference type="PANTHER" id="PTHR47354">
    <property type="entry name" value="NADH OXIDOREDUCTASE HCR"/>
    <property type="match status" value="1"/>
</dbReference>
<dbReference type="InterPro" id="IPR008333">
    <property type="entry name" value="Cbr1-like_FAD-bd_dom"/>
</dbReference>
<dbReference type="Gene3D" id="2.40.30.10">
    <property type="entry name" value="Translation factors"/>
    <property type="match status" value="1"/>
</dbReference>
<dbReference type="CDD" id="cd00207">
    <property type="entry name" value="fer2"/>
    <property type="match status" value="1"/>
</dbReference>
<evidence type="ECO:0000256" key="8">
    <source>
        <dbReference type="ARBA" id="ARBA00023014"/>
    </source>
</evidence>
<dbReference type="PRINTS" id="PR00409">
    <property type="entry name" value="PHDIOXRDTASE"/>
</dbReference>
<keyword evidence="12" id="KW-1185">Reference proteome</keyword>
<dbReference type="Pfam" id="PF00970">
    <property type="entry name" value="FAD_binding_6"/>
    <property type="match status" value="1"/>
</dbReference>
<sequence length="425" mass="47098">MIFGELTIGVIGLVLTYHLVAQFVSRRELASRDLDYKTEMQSVLSREAEARDRLVKRRPSDFGWKGWRDVQVMDVRDESPDCRSFRFGPLDGSRGHDKILPRFRGGQSILVSMRDAQTGKRVSRCYSLSGGPDEPHYRITVKRVPGGKVSNWLHDHLRVGDHIQIQQPRGSFHVNELRADQPLVLIAAGIGITPMLSMLLENLEQTPKRRVALFYQLRSNDNAPFLKALRQLVSRVSRLLPVTLHVFYSKPSPDQKLDVNDQLGRVDAERMLEQLGGTAGEFMICGPGVFMESIAEGLVAHNVDVDRVHYESFGGKAKGVGAIAVKNESPGEQASYAIAFAGHDADDESQVTQWDGTDGSLLDFAENQDIEVESACRVGNCGACVCKLRSGTVAYTTPPDFEAESDEVVMCVARPTSNVEIELLT</sequence>
<evidence type="ECO:0000256" key="7">
    <source>
        <dbReference type="ARBA" id="ARBA00023004"/>
    </source>
</evidence>
<keyword evidence="3" id="KW-0001">2Fe-2S</keyword>
<keyword evidence="6" id="KW-0560">Oxidoreductase</keyword>
<dbReference type="InterPro" id="IPR050415">
    <property type="entry name" value="MRET"/>
</dbReference>
<keyword evidence="4" id="KW-0479">Metal-binding</keyword>
<keyword evidence="7" id="KW-0408">Iron</keyword>
<evidence type="ECO:0000256" key="5">
    <source>
        <dbReference type="ARBA" id="ARBA00022827"/>
    </source>
</evidence>
<dbReference type="InterPro" id="IPR012675">
    <property type="entry name" value="Beta-grasp_dom_sf"/>
</dbReference>
<keyword evidence="5" id="KW-0274">FAD</keyword>
<dbReference type="InterPro" id="IPR017927">
    <property type="entry name" value="FAD-bd_FR_type"/>
</dbReference>
<proteinExistence type="predicted"/>
<dbReference type="CDD" id="cd06184">
    <property type="entry name" value="flavohem_like_fad_nad_binding"/>
    <property type="match status" value="1"/>
</dbReference>
<dbReference type="InterPro" id="IPR001041">
    <property type="entry name" value="2Fe-2S_ferredoxin-type"/>
</dbReference>
<dbReference type="InterPro" id="IPR039261">
    <property type="entry name" value="FNR_nucleotide-bd"/>
</dbReference>
<dbReference type="Proteomes" id="UP001158067">
    <property type="component" value="Unassembled WGS sequence"/>
</dbReference>
<dbReference type="InterPro" id="IPR006058">
    <property type="entry name" value="2Fe2S_fd_BS"/>
</dbReference>
<evidence type="ECO:0000256" key="4">
    <source>
        <dbReference type="ARBA" id="ARBA00022723"/>
    </source>
</evidence>
<dbReference type="Gene3D" id="3.10.20.30">
    <property type="match status" value="1"/>
</dbReference>
<evidence type="ECO:0000259" key="10">
    <source>
        <dbReference type="PROSITE" id="PS51384"/>
    </source>
</evidence>
<dbReference type="PROSITE" id="PS51085">
    <property type="entry name" value="2FE2S_FER_2"/>
    <property type="match status" value="1"/>
</dbReference>
<dbReference type="SUPFAM" id="SSF63380">
    <property type="entry name" value="Riboflavin synthase domain-like"/>
    <property type="match status" value="1"/>
</dbReference>
<dbReference type="SUPFAM" id="SSF52343">
    <property type="entry name" value="Ferredoxin reductase-like, C-terminal NADP-linked domain"/>
    <property type="match status" value="1"/>
</dbReference>
<dbReference type="PROSITE" id="PS00197">
    <property type="entry name" value="2FE2S_FER_1"/>
    <property type="match status" value="1"/>
</dbReference>
<comment type="cofactor">
    <cofactor evidence="1">
        <name>FAD</name>
        <dbReference type="ChEBI" id="CHEBI:57692"/>
    </cofactor>
</comment>
<keyword evidence="8" id="KW-0411">Iron-sulfur</keyword>
<evidence type="ECO:0000259" key="9">
    <source>
        <dbReference type="PROSITE" id="PS51085"/>
    </source>
</evidence>
<feature type="domain" description="FAD-binding FR-type" evidence="10">
    <location>
        <begin position="65"/>
        <end position="175"/>
    </location>
</feature>
<dbReference type="Pfam" id="PF00111">
    <property type="entry name" value="Fer2"/>
    <property type="match status" value="1"/>
</dbReference>
<protein>
    <submittedName>
        <fullName evidence="11">Ferredoxin-NADP reductase</fullName>
    </submittedName>
</protein>
<feature type="domain" description="2Fe-2S ferredoxin-type" evidence="9">
    <location>
        <begin position="336"/>
        <end position="425"/>
    </location>
</feature>
<dbReference type="EMBL" id="FXUG01000002">
    <property type="protein sequence ID" value="SMP47164.1"/>
    <property type="molecule type" value="Genomic_DNA"/>
</dbReference>
<evidence type="ECO:0000313" key="12">
    <source>
        <dbReference type="Proteomes" id="UP001158067"/>
    </source>
</evidence>
<organism evidence="11 12">
    <name type="scientific">Neorhodopirellula lusitana</name>
    <dbReference type="NCBI Taxonomy" id="445327"/>
    <lineage>
        <taxon>Bacteria</taxon>
        <taxon>Pseudomonadati</taxon>
        <taxon>Planctomycetota</taxon>
        <taxon>Planctomycetia</taxon>
        <taxon>Pirellulales</taxon>
        <taxon>Pirellulaceae</taxon>
        <taxon>Neorhodopirellula</taxon>
    </lineage>
</organism>
<dbReference type="PROSITE" id="PS51384">
    <property type="entry name" value="FAD_FR"/>
    <property type="match status" value="1"/>
</dbReference>
<dbReference type="Gene3D" id="3.40.50.80">
    <property type="entry name" value="Nucleotide-binding domain of ferredoxin-NADP reductase (FNR) module"/>
    <property type="match status" value="1"/>
</dbReference>
<accession>A0ABY1PX41</accession>
<evidence type="ECO:0000256" key="3">
    <source>
        <dbReference type="ARBA" id="ARBA00022714"/>
    </source>
</evidence>
<dbReference type="InterPro" id="IPR001433">
    <property type="entry name" value="OxRdtase_FAD/NAD-bd"/>
</dbReference>
<evidence type="ECO:0000256" key="1">
    <source>
        <dbReference type="ARBA" id="ARBA00001974"/>
    </source>
</evidence>
<dbReference type="Pfam" id="PF00175">
    <property type="entry name" value="NAD_binding_1"/>
    <property type="match status" value="1"/>
</dbReference>
<dbReference type="PANTHER" id="PTHR47354:SF8">
    <property type="entry name" value="1,2-PHENYLACETYL-COA EPOXIDASE, SUBUNIT E"/>
    <property type="match status" value="1"/>
</dbReference>
<dbReference type="InterPro" id="IPR017938">
    <property type="entry name" value="Riboflavin_synthase-like_b-brl"/>
</dbReference>
<evidence type="ECO:0000313" key="11">
    <source>
        <dbReference type="EMBL" id="SMP47164.1"/>
    </source>
</evidence>
<comment type="caution">
    <text evidence="11">The sequence shown here is derived from an EMBL/GenBank/DDBJ whole genome shotgun (WGS) entry which is preliminary data.</text>
</comment>
<dbReference type="InterPro" id="IPR036010">
    <property type="entry name" value="2Fe-2S_ferredoxin-like_sf"/>
</dbReference>
<evidence type="ECO:0000256" key="6">
    <source>
        <dbReference type="ARBA" id="ARBA00023002"/>
    </source>
</evidence>
<reference evidence="11 12" key="1">
    <citation type="submission" date="2017-05" db="EMBL/GenBank/DDBJ databases">
        <authorList>
            <person name="Varghese N."/>
            <person name="Submissions S."/>
        </authorList>
    </citation>
    <scope>NUCLEOTIDE SEQUENCE [LARGE SCALE GENOMIC DNA]</scope>
    <source>
        <strain evidence="11 12">DSM 25457</strain>
    </source>
</reference>
<keyword evidence="2" id="KW-0285">Flavoprotein</keyword>
<gene>
    <name evidence="11" type="ORF">SAMN06265222_102252</name>
</gene>